<keyword evidence="9" id="KW-1185">Reference proteome</keyword>
<comment type="caution">
    <text evidence="8">The sequence shown here is derived from an EMBL/GenBank/DDBJ whole genome shotgun (WGS) entry which is preliminary data.</text>
</comment>
<evidence type="ECO:0000313" key="9">
    <source>
        <dbReference type="Proteomes" id="UP000786693"/>
    </source>
</evidence>
<organism evidence="8 9">
    <name type="scientific">Jannaschia pagri</name>
    <dbReference type="NCBI Taxonomy" id="2829797"/>
    <lineage>
        <taxon>Bacteria</taxon>
        <taxon>Pseudomonadati</taxon>
        <taxon>Pseudomonadota</taxon>
        <taxon>Alphaproteobacteria</taxon>
        <taxon>Rhodobacterales</taxon>
        <taxon>Roseobacteraceae</taxon>
        <taxon>Jannaschia</taxon>
    </lineage>
</organism>
<name>A0ABQ4NRB6_9RHOB</name>
<gene>
    <name evidence="8" type="ORF">JANAI62_34170</name>
</gene>
<dbReference type="Pfam" id="PF07219">
    <property type="entry name" value="HemY_N"/>
    <property type="match status" value="1"/>
</dbReference>
<evidence type="ECO:0000256" key="6">
    <source>
        <dbReference type="SAM" id="Phobius"/>
    </source>
</evidence>
<feature type="transmembrane region" description="Helical" evidence="6">
    <location>
        <begin position="43"/>
        <end position="63"/>
    </location>
</feature>
<comment type="subcellular location">
    <subcellularLocation>
        <location evidence="1">Membrane</location>
    </subcellularLocation>
</comment>
<dbReference type="EMBL" id="BPFH01000007">
    <property type="protein sequence ID" value="GIT96794.1"/>
    <property type="molecule type" value="Genomic_DNA"/>
</dbReference>
<reference evidence="8 9" key="1">
    <citation type="submission" date="2021-05" db="EMBL/GenBank/DDBJ databases">
        <title>Bacteria Genome sequencing.</title>
        <authorList>
            <person name="Takabe Y."/>
            <person name="Nakajima Y."/>
            <person name="Suzuki S."/>
            <person name="Shiozaki T."/>
        </authorList>
    </citation>
    <scope>NUCLEOTIDE SEQUENCE [LARGE SCALE GENOMIC DNA]</scope>
    <source>
        <strain evidence="8 9">AI_62</strain>
    </source>
</reference>
<dbReference type="Proteomes" id="UP000786693">
    <property type="component" value="Unassembled WGS sequence"/>
</dbReference>
<protein>
    <submittedName>
        <fullName evidence="8">Heme biosynthesis protein HemY</fullName>
    </submittedName>
</protein>
<evidence type="ECO:0000259" key="7">
    <source>
        <dbReference type="Pfam" id="PF07219"/>
    </source>
</evidence>
<dbReference type="PIRSF" id="PIRSF031802">
    <property type="entry name" value="UCP031802"/>
    <property type="match status" value="1"/>
</dbReference>
<evidence type="ECO:0000256" key="2">
    <source>
        <dbReference type="ARBA" id="ARBA00022692"/>
    </source>
</evidence>
<evidence type="ECO:0000256" key="5">
    <source>
        <dbReference type="SAM" id="MobiDB-lite"/>
    </source>
</evidence>
<evidence type="ECO:0000313" key="8">
    <source>
        <dbReference type="EMBL" id="GIT96794.1"/>
    </source>
</evidence>
<evidence type="ECO:0000256" key="1">
    <source>
        <dbReference type="ARBA" id="ARBA00004370"/>
    </source>
</evidence>
<keyword evidence="4 6" id="KW-0472">Membrane</keyword>
<dbReference type="SUPFAM" id="SSF48452">
    <property type="entry name" value="TPR-like"/>
    <property type="match status" value="1"/>
</dbReference>
<dbReference type="RefSeq" id="WP_220750284.1">
    <property type="nucleotide sequence ID" value="NZ_BPFH01000007.1"/>
</dbReference>
<sequence>MLWSLFKILLFVALVIALAFGVQAVLAVSGDVIVRLDGSEFVLTPLQLIIGALIAVVALYVAFKLAGLIVATLKFINGDDTAFSRYSDRIRERRGYDALSESLMALAAGEAREAATKAQKAEKYLNRPEVTTLLVAQAAEAVGDKARATEAWKSLVQHDRSRFVGVRGLMRQKLEEGDTDTAMKLAEKAFALKPKNIETQDTLLRLQARDANWDGARKVLSAKVKTGALPKDVYKRREAVLCLADARAQIAAGGSADKARAEALEANRLSPQLVPAAVLAARLLVEANEKRRAAKVIKAAWQTTQHPDLAAAFAAIEPDETPDARLRRFQALLKIVPNAPETKMLETELHLAAEDFPGARRALGTLAETHPVARSLTLMAAIERGEGAPEAVVRGWLAKALGASRGPQWVCENCGTVHEEWVPVCTSCEAFDSLKWTEASQATSPTSALPSAMLPLLIGGPVADEEEPEADTVEPVVEEVTVEATETIVDPDVVGTTRDVTEPVAVPVAEDTSEAAPREEASSAASRG</sequence>
<keyword evidence="2 6" id="KW-0812">Transmembrane</keyword>
<proteinExistence type="predicted"/>
<dbReference type="Gene3D" id="1.25.40.10">
    <property type="entry name" value="Tetratricopeptide repeat domain"/>
    <property type="match status" value="1"/>
</dbReference>
<evidence type="ECO:0000256" key="3">
    <source>
        <dbReference type="ARBA" id="ARBA00022989"/>
    </source>
</evidence>
<keyword evidence="3 6" id="KW-1133">Transmembrane helix</keyword>
<dbReference type="InterPro" id="IPR010817">
    <property type="entry name" value="HemY_N"/>
</dbReference>
<evidence type="ECO:0000256" key="4">
    <source>
        <dbReference type="ARBA" id="ARBA00023136"/>
    </source>
</evidence>
<dbReference type="InterPro" id="IPR011990">
    <property type="entry name" value="TPR-like_helical_dom_sf"/>
</dbReference>
<feature type="domain" description="HemY N-terminal" evidence="7">
    <location>
        <begin position="30"/>
        <end position="141"/>
    </location>
</feature>
<feature type="region of interest" description="Disordered" evidence="5">
    <location>
        <begin position="504"/>
        <end position="528"/>
    </location>
</feature>
<dbReference type="InterPro" id="IPR016982">
    <property type="entry name" value="Mms48"/>
</dbReference>
<accession>A0ABQ4NRB6</accession>